<dbReference type="PANTHER" id="PTHR43301:SF3">
    <property type="entry name" value="ARABINAN ENDO-1,5-ALPHA-L-ARABINOSIDASE A-RELATED"/>
    <property type="match status" value="1"/>
</dbReference>
<dbReference type="PATRIC" id="fig|1716141.3.peg.3168"/>
<dbReference type="Proteomes" id="UP000077381">
    <property type="component" value="Unassembled WGS sequence"/>
</dbReference>
<name>A0A177HSS7_9ACTN</name>
<keyword evidence="3" id="KW-1185">Reference proteome</keyword>
<dbReference type="RefSeq" id="WP_067277239.1">
    <property type="nucleotide sequence ID" value="NZ_LOHS01000075.1"/>
</dbReference>
<dbReference type="STRING" id="1716141.STSP_30130"/>
<proteinExistence type="predicted"/>
<evidence type="ECO:0000256" key="1">
    <source>
        <dbReference type="SAM" id="MobiDB-lite"/>
    </source>
</evidence>
<dbReference type="InterPro" id="IPR050727">
    <property type="entry name" value="GH43_arabinanases"/>
</dbReference>
<dbReference type="EMBL" id="LOHS01000075">
    <property type="protein sequence ID" value="OAH13659.1"/>
    <property type="molecule type" value="Genomic_DNA"/>
</dbReference>
<dbReference type="SUPFAM" id="SSF75005">
    <property type="entry name" value="Arabinanase/levansucrase/invertase"/>
    <property type="match status" value="1"/>
</dbReference>
<keyword evidence="2" id="KW-0378">Hydrolase</keyword>
<dbReference type="PANTHER" id="PTHR43301">
    <property type="entry name" value="ARABINAN ENDO-1,5-ALPHA-L-ARABINOSIDASE"/>
    <property type="match status" value="1"/>
</dbReference>
<reference evidence="2 3" key="1">
    <citation type="submission" date="2015-12" db="EMBL/GenBank/DDBJ databases">
        <title>Genome sequence of Streptomyces sp. G25.</title>
        <authorList>
            <person name="Poehlein A."/>
            <person name="Roettig A."/>
            <person name="Hiessl S."/>
            <person name="Hauschild P."/>
            <person name="Schauer J."/>
            <person name="Madkour M.H."/>
            <person name="Al-Ansari A.M."/>
            <person name="Almakishah N.H."/>
            <person name="Steinbuechel A."/>
            <person name="Daniel R."/>
        </authorList>
    </citation>
    <scope>NUCLEOTIDE SEQUENCE [LARGE SCALE GENOMIC DNA]</scope>
    <source>
        <strain evidence="3">G25(2015)</strain>
    </source>
</reference>
<dbReference type="AlphaFoldDB" id="A0A177HSS7"/>
<feature type="region of interest" description="Disordered" evidence="1">
    <location>
        <begin position="301"/>
        <end position="323"/>
    </location>
</feature>
<protein>
    <submittedName>
        <fullName evidence="2">Glycosyl hydrolases family 43</fullName>
    </submittedName>
</protein>
<gene>
    <name evidence="2" type="ORF">STSP_30130</name>
</gene>
<evidence type="ECO:0000313" key="3">
    <source>
        <dbReference type="Proteomes" id="UP000077381"/>
    </source>
</evidence>
<dbReference type="Gene3D" id="2.115.10.20">
    <property type="entry name" value="Glycosyl hydrolase domain, family 43"/>
    <property type="match status" value="1"/>
</dbReference>
<organism evidence="2 3">
    <name type="scientific">Streptomyces jeddahensis</name>
    <dbReference type="NCBI Taxonomy" id="1716141"/>
    <lineage>
        <taxon>Bacteria</taxon>
        <taxon>Bacillati</taxon>
        <taxon>Actinomycetota</taxon>
        <taxon>Actinomycetes</taxon>
        <taxon>Kitasatosporales</taxon>
        <taxon>Streptomycetaceae</taxon>
        <taxon>Streptomyces</taxon>
    </lineage>
</organism>
<dbReference type="InterPro" id="IPR023296">
    <property type="entry name" value="Glyco_hydro_beta-prop_sf"/>
</dbReference>
<dbReference type="OrthoDB" id="9759709at2"/>
<dbReference type="GO" id="GO:0016787">
    <property type="term" value="F:hydrolase activity"/>
    <property type="evidence" value="ECO:0007669"/>
    <property type="project" value="UniProtKB-KW"/>
</dbReference>
<dbReference type="CDD" id="cd08984">
    <property type="entry name" value="GH43-like"/>
    <property type="match status" value="1"/>
</dbReference>
<evidence type="ECO:0000313" key="2">
    <source>
        <dbReference type="EMBL" id="OAH13659.1"/>
    </source>
</evidence>
<accession>A0A177HSS7</accession>
<comment type="caution">
    <text evidence="2">The sequence shown here is derived from an EMBL/GenBank/DDBJ whole genome shotgun (WGS) entry which is preliminary data.</text>
</comment>
<sequence length="323" mass="36120">MYRDPVHDGATDPTLIRHRATGEWWMFYTARRPDLECDGAEWVHGTDIGIATSTDGGRSWTYRGTAEGLEFEPGRNTYWAPEVLWHDGTYHMFVSYLSGVRSDWSGDAQILHYTSQDLARWDLASVLDLGSERVIDAAVYGLPGGGWRLWFKDERDGSRIHAADSPDLYSWKRRPGPAAAGDQPQEGPSVFRLAGSYWMVTDNWSGLSVYRSQDLDTWSREPYQLLAPHGHHAMAVEQGDDQALLVYFSHVGDEHDRHAAEERRSVVRAKPLTVRDGRLVCAPGTAADAAFAQLRAELTPPLRGGARPGAQMPEWARRESANA</sequence>